<gene>
    <name evidence="6" type="ORF">NIES593_10095</name>
</gene>
<keyword evidence="3" id="KW-0812">Transmembrane</keyword>
<dbReference type="Pfam" id="PF03816">
    <property type="entry name" value="LytR_cpsA_psr"/>
    <property type="match status" value="1"/>
</dbReference>
<dbReference type="STRING" id="1921803.NIES593_10095"/>
<dbReference type="Gene3D" id="3.40.630.190">
    <property type="entry name" value="LCP protein"/>
    <property type="match status" value="1"/>
</dbReference>
<evidence type="ECO:0000256" key="3">
    <source>
        <dbReference type="SAM" id="Phobius"/>
    </source>
</evidence>
<accession>A0A1U7HJ30</accession>
<sequence length="473" mass="52230">MGNSVERFPRNSGERSQKTKNPTPPQKPKRLPPFYLGILWGGMVSFTAAISAIVGASIALVSPSSLNLVRIVQNAKFPLAKATNPSADESWRSLLQHSLSRPINILVMGVDRVPNAPKGKPESFSGYSDTVLLLRVDPSARSLRLLSIPKDSRVEVPDASFTKISQANLHGGPALAARVVSRSLNDVAIDRYVRITTDALRELVDWVGGVEVYVPYSMSYRDTAQNLEIDLQTGWQTLNGKQAEEFVRFRSDRDGGDLGRVQRQQIFLKALKKRLYNPSVLPRLPQAIQILQQQIDTNLSLEEMLALVSFGKDLNEENLTMVMLPGSFSQQKKSDAESYWIIAEKERDRIVDEYFDRAAQSPLAAIDPYKVKIAIQNATNDPGLANRFLDYLTQKQFQKVYLTEGSPELLGKTEIIAQTGNLEAASILKSNLGVGKVEASSTGDLDSDLTIRLGADAKQLLVGDSFLKKSETN</sequence>
<evidence type="ECO:0000256" key="1">
    <source>
        <dbReference type="ARBA" id="ARBA00006068"/>
    </source>
</evidence>
<dbReference type="InterPro" id="IPR050922">
    <property type="entry name" value="LytR/CpsA/Psr_CW_biosynth"/>
</dbReference>
<dbReference type="OrthoDB" id="305468at2"/>
<dbReference type="PANTHER" id="PTHR33392:SF6">
    <property type="entry name" value="POLYISOPRENYL-TEICHOIC ACID--PEPTIDOGLYCAN TEICHOIC ACID TRANSFERASE TAGU"/>
    <property type="match status" value="1"/>
</dbReference>
<evidence type="ECO:0000313" key="6">
    <source>
        <dbReference type="EMBL" id="OKH23564.1"/>
    </source>
</evidence>
<keyword evidence="3" id="KW-0472">Membrane</keyword>
<dbReference type="RefSeq" id="WP_073599461.1">
    <property type="nucleotide sequence ID" value="NZ_MRCB01000009.1"/>
</dbReference>
<evidence type="ECO:0000259" key="5">
    <source>
        <dbReference type="Pfam" id="PF13399"/>
    </source>
</evidence>
<organism evidence="6 7">
    <name type="scientific">Hydrococcus rivularis NIES-593</name>
    <dbReference type="NCBI Taxonomy" id="1921803"/>
    <lineage>
        <taxon>Bacteria</taxon>
        <taxon>Bacillati</taxon>
        <taxon>Cyanobacteriota</taxon>
        <taxon>Cyanophyceae</taxon>
        <taxon>Pleurocapsales</taxon>
        <taxon>Hydrococcaceae</taxon>
        <taxon>Hydrococcus</taxon>
    </lineage>
</organism>
<evidence type="ECO:0000313" key="7">
    <source>
        <dbReference type="Proteomes" id="UP000186868"/>
    </source>
</evidence>
<feature type="region of interest" description="Disordered" evidence="2">
    <location>
        <begin position="1"/>
        <end position="29"/>
    </location>
</feature>
<comment type="similarity">
    <text evidence="1">Belongs to the LytR/CpsA/Psr (LCP) family.</text>
</comment>
<dbReference type="InterPro" id="IPR004474">
    <property type="entry name" value="LytR_CpsA_psr"/>
</dbReference>
<comment type="caution">
    <text evidence="6">The sequence shown here is derived from an EMBL/GenBank/DDBJ whole genome shotgun (WGS) entry which is preliminary data.</text>
</comment>
<feature type="transmembrane region" description="Helical" evidence="3">
    <location>
        <begin position="34"/>
        <end position="61"/>
    </location>
</feature>
<dbReference type="AlphaFoldDB" id="A0A1U7HJ30"/>
<dbReference type="EMBL" id="MRCB01000009">
    <property type="protein sequence ID" value="OKH23564.1"/>
    <property type="molecule type" value="Genomic_DNA"/>
</dbReference>
<dbReference type="Pfam" id="PF13399">
    <property type="entry name" value="LytR_C"/>
    <property type="match status" value="1"/>
</dbReference>
<dbReference type="InterPro" id="IPR027381">
    <property type="entry name" value="LytR/CpsA/Psr_C"/>
</dbReference>
<proteinExistence type="inferred from homology"/>
<dbReference type="PANTHER" id="PTHR33392">
    <property type="entry name" value="POLYISOPRENYL-TEICHOIC ACID--PEPTIDOGLYCAN TEICHOIC ACID TRANSFERASE TAGU"/>
    <property type="match status" value="1"/>
</dbReference>
<evidence type="ECO:0000256" key="2">
    <source>
        <dbReference type="SAM" id="MobiDB-lite"/>
    </source>
</evidence>
<evidence type="ECO:0000259" key="4">
    <source>
        <dbReference type="Pfam" id="PF03816"/>
    </source>
</evidence>
<feature type="compositionally biased region" description="Basic and acidic residues" evidence="2">
    <location>
        <begin position="7"/>
        <end position="17"/>
    </location>
</feature>
<feature type="domain" description="LytR/CpsA/Psr regulator C-terminal" evidence="5">
    <location>
        <begin position="371"/>
        <end position="456"/>
    </location>
</feature>
<keyword evidence="3" id="KW-1133">Transmembrane helix</keyword>
<name>A0A1U7HJ30_9CYAN</name>
<reference evidence="6 7" key="1">
    <citation type="submission" date="2016-11" db="EMBL/GenBank/DDBJ databases">
        <title>Draft Genome Sequences of Nine Cyanobacterial Strains from Diverse Habitats.</title>
        <authorList>
            <person name="Zhu T."/>
            <person name="Hou S."/>
            <person name="Lu X."/>
            <person name="Hess W.R."/>
        </authorList>
    </citation>
    <scope>NUCLEOTIDE SEQUENCE [LARGE SCALE GENOMIC DNA]</scope>
    <source>
        <strain evidence="6 7">NIES-593</strain>
    </source>
</reference>
<feature type="domain" description="Cell envelope-related transcriptional attenuator" evidence="4">
    <location>
        <begin position="128"/>
        <end position="275"/>
    </location>
</feature>
<dbReference type="NCBIfam" id="TIGR00350">
    <property type="entry name" value="lytR_cpsA_psr"/>
    <property type="match status" value="1"/>
</dbReference>
<protein>
    <submittedName>
        <fullName evidence="6">LytR family transcriptional regulator</fullName>
    </submittedName>
</protein>
<dbReference type="Proteomes" id="UP000186868">
    <property type="component" value="Unassembled WGS sequence"/>
</dbReference>
<keyword evidence="7" id="KW-1185">Reference proteome</keyword>